<organism evidence="6 7">
    <name type="scientific">Staphylococcus aureus</name>
    <dbReference type="NCBI Taxonomy" id="1280"/>
    <lineage>
        <taxon>Bacteria</taxon>
        <taxon>Bacillati</taxon>
        <taxon>Bacillota</taxon>
        <taxon>Bacilli</taxon>
        <taxon>Bacillales</taxon>
        <taxon>Staphylococcaceae</taxon>
        <taxon>Staphylococcus</taxon>
    </lineage>
</organism>
<proteinExistence type="predicted"/>
<keyword evidence="2 5" id="KW-0812">Transmembrane</keyword>
<evidence type="ECO:0000256" key="3">
    <source>
        <dbReference type="ARBA" id="ARBA00022989"/>
    </source>
</evidence>
<feature type="transmembrane region" description="Helical" evidence="5">
    <location>
        <begin position="20"/>
        <end position="38"/>
    </location>
</feature>
<dbReference type="AlphaFoldDB" id="A0A380ELW6"/>
<dbReference type="GO" id="GO:0005524">
    <property type="term" value="F:ATP binding"/>
    <property type="evidence" value="ECO:0007669"/>
    <property type="project" value="UniProtKB-KW"/>
</dbReference>
<dbReference type="Gene3D" id="1.20.1560.10">
    <property type="entry name" value="ABC transporter type 1, transmembrane domain"/>
    <property type="match status" value="1"/>
</dbReference>
<evidence type="ECO:0000256" key="5">
    <source>
        <dbReference type="SAM" id="Phobius"/>
    </source>
</evidence>
<protein>
    <submittedName>
        <fullName evidence="6">ABC transporter ATP-binding protein</fullName>
    </submittedName>
</protein>
<feature type="transmembrane region" description="Helical" evidence="5">
    <location>
        <begin position="58"/>
        <end position="78"/>
    </location>
</feature>
<keyword evidence="3 5" id="KW-1133">Transmembrane helix</keyword>
<sequence length="101" mass="11717">MFQITFKILNWIRPYKARMILGFSMSFLNAIFIALPIFLAAKIFNNVLSHKPIYMKDILNVVIIMVLLVIGRFITAYFKSKSHESIAYEMSAKERLDIGIN</sequence>
<accession>A0A380ELW6</accession>
<dbReference type="EMBL" id="UHBY01000003">
    <property type="protein sequence ID" value="SUL37780.1"/>
    <property type="molecule type" value="Genomic_DNA"/>
</dbReference>
<reference evidence="6 7" key="1">
    <citation type="submission" date="2018-06" db="EMBL/GenBank/DDBJ databases">
        <authorList>
            <consortium name="Pathogen Informatics"/>
            <person name="Doyle S."/>
        </authorList>
    </citation>
    <scope>NUCLEOTIDE SEQUENCE [LARGE SCALE GENOMIC DNA]</scope>
    <source>
        <strain evidence="6 7">NCTC10702</strain>
    </source>
</reference>
<evidence type="ECO:0000256" key="2">
    <source>
        <dbReference type="ARBA" id="ARBA00022692"/>
    </source>
</evidence>
<dbReference type="SUPFAM" id="SSF90123">
    <property type="entry name" value="ABC transporter transmembrane region"/>
    <property type="match status" value="1"/>
</dbReference>
<dbReference type="GO" id="GO:0005886">
    <property type="term" value="C:plasma membrane"/>
    <property type="evidence" value="ECO:0007669"/>
    <property type="project" value="UniProtKB-SubCell"/>
</dbReference>
<evidence type="ECO:0000313" key="7">
    <source>
        <dbReference type="Proteomes" id="UP000254116"/>
    </source>
</evidence>
<gene>
    <name evidence="6" type="ORF">NCTC10702_03796</name>
</gene>
<evidence type="ECO:0000256" key="1">
    <source>
        <dbReference type="ARBA" id="ARBA00004651"/>
    </source>
</evidence>
<keyword evidence="6" id="KW-0547">Nucleotide-binding</keyword>
<dbReference type="Proteomes" id="UP000254116">
    <property type="component" value="Unassembled WGS sequence"/>
</dbReference>
<evidence type="ECO:0000313" key="6">
    <source>
        <dbReference type="EMBL" id="SUL37780.1"/>
    </source>
</evidence>
<comment type="subcellular location">
    <subcellularLocation>
        <location evidence="1">Cell membrane</location>
        <topology evidence="1">Multi-pass membrane protein</topology>
    </subcellularLocation>
</comment>
<dbReference type="InterPro" id="IPR036640">
    <property type="entry name" value="ABC1_TM_sf"/>
</dbReference>
<evidence type="ECO:0000256" key="4">
    <source>
        <dbReference type="ARBA" id="ARBA00023136"/>
    </source>
</evidence>
<keyword evidence="6" id="KW-0067">ATP-binding</keyword>
<name>A0A380ELW6_STAAU</name>
<keyword evidence="4 5" id="KW-0472">Membrane</keyword>